<evidence type="ECO:0000313" key="1">
    <source>
        <dbReference type="EMBL" id="OAF69941.1"/>
    </source>
</evidence>
<reference evidence="1 2" key="1">
    <citation type="submission" date="2016-04" db="EMBL/GenBank/DDBJ databases">
        <title>The genome of Intoshia linei affirms orthonectids as highly simplified spiralians.</title>
        <authorList>
            <person name="Mikhailov K.V."/>
            <person name="Slusarev G.S."/>
            <person name="Nikitin M.A."/>
            <person name="Logacheva M.D."/>
            <person name="Penin A."/>
            <person name="Aleoshin V."/>
            <person name="Panchin Y.V."/>
        </authorList>
    </citation>
    <scope>NUCLEOTIDE SEQUENCE [LARGE SCALE GENOMIC DNA]</scope>
    <source>
        <strain evidence="1">Intl2013</strain>
        <tissue evidence="1">Whole animal</tissue>
    </source>
</reference>
<protein>
    <submittedName>
        <fullName evidence="1">Uncharacterized protein</fullName>
    </submittedName>
</protein>
<proteinExistence type="predicted"/>
<dbReference type="AlphaFoldDB" id="A0A177B8Q4"/>
<dbReference type="EMBL" id="LWCA01000209">
    <property type="protein sequence ID" value="OAF69941.1"/>
    <property type="molecule type" value="Genomic_DNA"/>
</dbReference>
<organism evidence="1 2">
    <name type="scientific">Intoshia linei</name>
    <dbReference type="NCBI Taxonomy" id="1819745"/>
    <lineage>
        <taxon>Eukaryota</taxon>
        <taxon>Metazoa</taxon>
        <taxon>Spiralia</taxon>
        <taxon>Lophotrochozoa</taxon>
        <taxon>Mesozoa</taxon>
        <taxon>Orthonectida</taxon>
        <taxon>Rhopaluridae</taxon>
        <taxon>Intoshia</taxon>
    </lineage>
</organism>
<dbReference type="Proteomes" id="UP000078046">
    <property type="component" value="Unassembled WGS sequence"/>
</dbReference>
<evidence type="ECO:0000313" key="2">
    <source>
        <dbReference type="Proteomes" id="UP000078046"/>
    </source>
</evidence>
<accession>A0A177B8Q4</accession>
<comment type="caution">
    <text evidence="1">The sequence shown here is derived from an EMBL/GenBank/DDBJ whole genome shotgun (WGS) entry which is preliminary data.</text>
</comment>
<sequence>MEETNIQSNLTRGRNVSFQVIEAIKNQNFDSSSTLSANNLKTWKIIQSLCDPQNVYLWVWFFENIFD</sequence>
<name>A0A177B8Q4_9BILA</name>
<keyword evidence="2" id="KW-1185">Reference proteome</keyword>
<gene>
    <name evidence="1" type="ORF">A3Q56_02323</name>
</gene>